<accession>A0A6M0R9Q0</accession>
<dbReference type="RefSeq" id="WP_163248720.1">
    <property type="nucleotide sequence ID" value="NZ_SXDP01000002.1"/>
</dbReference>
<proteinExistence type="predicted"/>
<comment type="caution">
    <text evidence="2">The sequence shown here is derived from an EMBL/GenBank/DDBJ whole genome shotgun (WGS) entry which is preliminary data.</text>
</comment>
<gene>
    <name evidence="2" type="ORF">FDF74_04660</name>
</gene>
<sequence>MDKLSKYYLEILRLLEEGEKNSTNLILINYKSSLIEIKKSLNSYLNRYGNLSFQEWLKVDRLKSLINQINDILDSTYKANESVIVKHAKESYSKTYNGLFYQLDLENGLNLDFTMIDTNTVEKAIQMPIDGLRLSERLYDKHLYNLKLKTKGAITRGLINGSGYRDIAADISNIGVADYKQALRIVITEGNRLRSLARQDSYQEANKLGIDLKKRWISTLDHKTRDTHRALDGVTIGIDEEFEIRGYKALQPRLFGVASEDIHCRCDTITIVEGITPSLRRDNTTGEVIEYENYNEWYESKFGSDIFRNGYWYRKDGIIKITDDWKGQHRSTPRQYTPNAVVETDSIKKGIRQIDRTIYDKNGMMYKQIHLGPHGNIKQHPYGKNGEHCHIYKWSKDGKAERITKELNNNDRKKHADIFE</sequence>
<dbReference type="EMBL" id="SXDP01000002">
    <property type="protein sequence ID" value="NEZ46507.1"/>
    <property type="molecule type" value="Genomic_DNA"/>
</dbReference>
<evidence type="ECO:0000259" key="1">
    <source>
        <dbReference type="Pfam" id="PF04233"/>
    </source>
</evidence>
<evidence type="ECO:0000313" key="2">
    <source>
        <dbReference type="EMBL" id="NEZ46507.1"/>
    </source>
</evidence>
<dbReference type="Pfam" id="PF04233">
    <property type="entry name" value="Phage_Mu_F"/>
    <property type="match status" value="1"/>
</dbReference>
<protein>
    <submittedName>
        <fullName evidence="2">Head protein</fullName>
    </submittedName>
</protein>
<dbReference type="Proteomes" id="UP000473885">
    <property type="component" value="Unassembled WGS sequence"/>
</dbReference>
<organism evidence="2 3">
    <name type="scientific">Clostridium niameyense</name>
    <dbReference type="NCBI Taxonomy" id="1622073"/>
    <lineage>
        <taxon>Bacteria</taxon>
        <taxon>Bacillati</taxon>
        <taxon>Bacillota</taxon>
        <taxon>Clostridia</taxon>
        <taxon>Eubacteriales</taxon>
        <taxon>Clostridiaceae</taxon>
        <taxon>Clostridium</taxon>
    </lineage>
</organism>
<name>A0A6M0R9Q0_9CLOT</name>
<evidence type="ECO:0000313" key="3">
    <source>
        <dbReference type="Proteomes" id="UP000473885"/>
    </source>
</evidence>
<reference evidence="2 3" key="1">
    <citation type="submission" date="2019-04" db="EMBL/GenBank/DDBJ databases">
        <title>Genome sequencing of Clostridium botulinum Groups I-IV and Clostridium butyricum.</title>
        <authorList>
            <person name="Brunt J."/>
            <person name="Van Vliet A.H.M."/>
            <person name="Stringer S.C."/>
            <person name="Carter A.T."/>
            <person name="Peck M.W."/>
        </authorList>
    </citation>
    <scope>NUCLEOTIDE SEQUENCE [LARGE SCALE GENOMIC DNA]</scope>
    <source>
        <strain evidence="2 3">IFR 18/094</strain>
    </source>
</reference>
<feature type="domain" description="Phage head morphogenesis" evidence="1">
    <location>
        <begin position="152"/>
        <end position="268"/>
    </location>
</feature>
<dbReference type="AlphaFoldDB" id="A0A6M0R9Q0"/>
<dbReference type="InterPro" id="IPR006528">
    <property type="entry name" value="Phage_head_morphogenesis_dom"/>
</dbReference>
<keyword evidence="3" id="KW-1185">Reference proteome</keyword>